<reference evidence="1" key="1">
    <citation type="submission" date="2020-03" db="EMBL/GenBank/DDBJ databases">
        <title>The deep terrestrial virosphere.</title>
        <authorList>
            <person name="Holmfeldt K."/>
            <person name="Nilsson E."/>
            <person name="Simone D."/>
            <person name="Lopez-Fernandez M."/>
            <person name="Wu X."/>
            <person name="de Brujin I."/>
            <person name="Lundin D."/>
            <person name="Andersson A."/>
            <person name="Bertilsson S."/>
            <person name="Dopson M."/>
        </authorList>
    </citation>
    <scope>NUCLEOTIDE SEQUENCE</scope>
    <source>
        <strain evidence="3">MM415A00125</strain>
        <strain evidence="2">MM415B00372</strain>
        <strain evidence="1">TM448A07702</strain>
    </source>
</reference>
<dbReference type="EMBL" id="MT144576">
    <property type="protein sequence ID" value="QJA55194.1"/>
    <property type="molecule type" value="Genomic_DNA"/>
</dbReference>
<gene>
    <name evidence="3" type="ORF">MM415A00125_0042</name>
    <name evidence="2" type="ORF">MM415B00372_0057</name>
    <name evidence="1" type="ORF">TM448A07702_0006</name>
</gene>
<evidence type="ECO:0000313" key="1">
    <source>
        <dbReference type="EMBL" id="QJA55194.1"/>
    </source>
</evidence>
<proteinExistence type="predicted"/>
<evidence type="ECO:0000313" key="3">
    <source>
        <dbReference type="EMBL" id="QJI04949.1"/>
    </source>
</evidence>
<sequence length="85" mass="9849">METKELDRIVASAELRNPKVFYTSRERYVAELSFKAGFKEALDTVVATREYDEGKQAGIKVVVDFTAREFGVEWDEEQLKEWGLK</sequence>
<dbReference type="EMBL" id="MT141545">
    <property type="protein sequence ID" value="QJA65866.1"/>
    <property type="molecule type" value="Genomic_DNA"/>
</dbReference>
<protein>
    <submittedName>
        <fullName evidence="1">Uncharacterized protein</fullName>
    </submittedName>
</protein>
<evidence type="ECO:0000313" key="2">
    <source>
        <dbReference type="EMBL" id="QJA65866.1"/>
    </source>
</evidence>
<name>A0A6H2A5V0_9ZZZZ</name>
<dbReference type="AlphaFoldDB" id="A0A6H2A5V0"/>
<organism evidence="1">
    <name type="scientific">viral metagenome</name>
    <dbReference type="NCBI Taxonomy" id="1070528"/>
    <lineage>
        <taxon>unclassified sequences</taxon>
        <taxon>metagenomes</taxon>
        <taxon>organismal metagenomes</taxon>
    </lineage>
</organism>
<dbReference type="EMBL" id="MT145192">
    <property type="protein sequence ID" value="QJI04949.1"/>
    <property type="molecule type" value="Genomic_DNA"/>
</dbReference>
<accession>A0A6H2A5V0</accession>